<dbReference type="SUPFAM" id="SSF56973">
    <property type="entry name" value="Aerolisin/ETX pore-forming domain"/>
    <property type="match status" value="1"/>
</dbReference>
<dbReference type="Proteomes" id="UP000694569">
    <property type="component" value="Unplaced"/>
</dbReference>
<organism evidence="2 3">
    <name type="scientific">Leptobrachium leishanense</name>
    <name type="common">Leishan spiny toad</name>
    <dbReference type="NCBI Taxonomy" id="445787"/>
    <lineage>
        <taxon>Eukaryota</taxon>
        <taxon>Metazoa</taxon>
        <taxon>Chordata</taxon>
        <taxon>Craniata</taxon>
        <taxon>Vertebrata</taxon>
        <taxon>Euteleostomi</taxon>
        <taxon>Amphibia</taxon>
        <taxon>Batrachia</taxon>
        <taxon>Anura</taxon>
        <taxon>Pelobatoidea</taxon>
        <taxon>Megophryidae</taxon>
        <taxon>Leptobrachium</taxon>
    </lineage>
</organism>
<protein>
    <recommendedName>
        <fullName evidence="1">Tachylectin 2 domain-containing protein</fullName>
    </recommendedName>
</protein>
<reference evidence="2" key="2">
    <citation type="submission" date="2025-09" db="UniProtKB">
        <authorList>
            <consortium name="Ensembl"/>
        </authorList>
    </citation>
    <scope>IDENTIFICATION</scope>
</reference>
<evidence type="ECO:0000313" key="2">
    <source>
        <dbReference type="Ensembl" id="ENSLLEP00000030416.1"/>
    </source>
</evidence>
<name>A0A8C5Q0J9_9ANUR</name>
<dbReference type="Pfam" id="PF14517">
    <property type="entry name" value="Tachylectin"/>
    <property type="match status" value="1"/>
</dbReference>
<evidence type="ECO:0000259" key="1">
    <source>
        <dbReference type="Pfam" id="PF14517"/>
    </source>
</evidence>
<dbReference type="Gene3D" id="2.20.25.650">
    <property type="entry name" value="Tachylectin-2-like"/>
    <property type="match status" value="2"/>
</dbReference>
<sequence length="378" mass="42762">MPSEANQDWFSTAKRVGKSGWEKLKFLLFDPKGLLYVVTMEGKLYKGPAPCNENVPWLKWQATLVGTTGWNVFDSLFFDLKGTLYAVIDDKLVMRSPPTQPLNNWLSTNTTIGNGGWRILTHFMAVSPDGDLWCVNSSNGNLYKGPIPTNDDINYLEQAEILGIGYNMYPLMSFTVDKTMENIVSCEFLLDSSKILSKSTAVVQTQTYKNNSSNLLRHNFSFVKTLTQTSTFSLERGFTVAFGADMSFAEGIPFVDETKDKISIDLSTIHNWNFIQENEIPVKKQGGLDYMSGYKCVFALWVHHHSYVPNPISFSDLILLQHRCGGAIWTCSMYDCFCHEGGNCCTVPHGHPYLVWLSNHHLWNVERDHLLQPASHTR</sequence>
<evidence type="ECO:0000313" key="3">
    <source>
        <dbReference type="Proteomes" id="UP000694569"/>
    </source>
</evidence>
<dbReference type="GeneTree" id="ENSGT00620000089136"/>
<dbReference type="OrthoDB" id="1925699at2759"/>
<dbReference type="InterPro" id="IPR023294">
    <property type="entry name" value="Tachylectin2"/>
</dbReference>
<dbReference type="Ensembl" id="ENSLLET00000031585.1">
    <property type="protein sequence ID" value="ENSLLEP00000030416.1"/>
    <property type="gene ID" value="ENSLLEG00000019173.1"/>
</dbReference>
<dbReference type="AlphaFoldDB" id="A0A8C5Q0J9"/>
<dbReference type="Gene3D" id="2.170.15.10">
    <property type="entry name" value="Proaerolysin, chain A, domain 3"/>
    <property type="match status" value="1"/>
</dbReference>
<dbReference type="InterPro" id="IPR036813">
    <property type="entry name" value="Tachylectin2_sf"/>
</dbReference>
<reference evidence="2" key="1">
    <citation type="submission" date="2025-08" db="UniProtKB">
        <authorList>
            <consortium name="Ensembl"/>
        </authorList>
    </citation>
    <scope>IDENTIFICATION</scope>
</reference>
<dbReference type="SUPFAM" id="SSF50934">
    <property type="entry name" value="Tachylectin-2"/>
    <property type="match status" value="1"/>
</dbReference>
<proteinExistence type="predicted"/>
<feature type="domain" description="Tachylectin 2" evidence="1">
    <location>
        <begin position="3"/>
        <end position="169"/>
    </location>
</feature>
<accession>A0A8C5Q0J9</accession>
<keyword evidence="3" id="KW-1185">Reference proteome</keyword>